<name>A0A835RW37_VANPL</name>
<sequence length="94" mass="10623">MLDDNFYKYHNGALKIRKRNGRRASSLLTDSSRPSGCALGQALGSQFRKPLEVNFTNNGQAHPPLLVKEEEDEDLSLGHWMLVARIRCKAIIEK</sequence>
<evidence type="ECO:0000313" key="3">
    <source>
        <dbReference type="Proteomes" id="UP000636800"/>
    </source>
</evidence>
<dbReference type="Proteomes" id="UP000636800">
    <property type="component" value="Chromosome 2"/>
</dbReference>
<evidence type="ECO:0000313" key="1">
    <source>
        <dbReference type="EMBL" id="KAG0492842.1"/>
    </source>
</evidence>
<protein>
    <submittedName>
        <fullName evidence="1">Uncharacterized protein</fullName>
    </submittedName>
</protein>
<comment type="caution">
    <text evidence="1">The sequence shown here is derived from an EMBL/GenBank/DDBJ whole genome shotgun (WGS) entry which is preliminary data.</text>
</comment>
<dbReference type="Proteomes" id="UP000639772">
    <property type="component" value="Unassembled WGS sequence"/>
</dbReference>
<evidence type="ECO:0000313" key="2">
    <source>
        <dbReference type="EMBL" id="KAG0494956.1"/>
    </source>
</evidence>
<proteinExistence type="predicted"/>
<gene>
    <name evidence="2" type="ORF">HPP92_005950</name>
    <name evidence="1" type="ORF">HPP92_006240</name>
</gene>
<dbReference type="EMBL" id="JADCNL010000002">
    <property type="protein sequence ID" value="KAG0492842.1"/>
    <property type="molecule type" value="Genomic_DNA"/>
</dbReference>
<dbReference type="AlphaFoldDB" id="A0A835RW37"/>
<reference evidence="3 4" key="1">
    <citation type="journal article" date="2020" name="Nat. Food">
        <title>A phased Vanilla planifolia genome enables genetic improvement of flavour and production.</title>
        <authorList>
            <person name="Hasing T."/>
            <person name="Tang H."/>
            <person name="Brym M."/>
            <person name="Khazi F."/>
            <person name="Huang T."/>
            <person name="Chambers A.H."/>
        </authorList>
    </citation>
    <scope>NUCLEOTIDE SEQUENCE [LARGE SCALE GENOMIC DNA]</scope>
    <source>
        <tissue evidence="1">Leaf</tissue>
    </source>
</reference>
<organism evidence="1 3">
    <name type="scientific">Vanilla planifolia</name>
    <name type="common">Vanilla</name>
    <dbReference type="NCBI Taxonomy" id="51239"/>
    <lineage>
        <taxon>Eukaryota</taxon>
        <taxon>Viridiplantae</taxon>
        <taxon>Streptophyta</taxon>
        <taxon>Embryophyta</taxon>
        <taxon>Tracheophyta</taxon>
        <taxon>Spermatophyta</taxon>
        <taxon>Magnoliopsida</taxon>
        <taxon>Liliopsida</taxon>
        <taxon>Asparagales</taxon>
        <taxon>Orchidaceae</taxon>
        <taxon>Vanilloideae</taxon>
        <taxon>Vanilleae</taxon>
        <taxon>Vanilla</taxon>
    </lineage>
</organism>
<evidence type="ECO:0000313" key="4">
    <source>
        <dbReference type="Proteomes" id="UP000639772"/>
    </source>
</evidence>
<accession>A0A835RW37</accession>
<keyword evidence="3" id="KW-1185">Reference proteome</keyword>
<dbReference type="EMBL" id="JADCNM010000002">
    <property type="protein sequence ID" value="KAG0494956.1"/>
    <property type="molecule type" value="Genomic_DNA"/>
</dbReference>